<evidence type="ECO:0000313" key="4">
    <source>
        <dbReference type="Proteomes" id="UP000307440"/>
    </source>
</evidence>
<name>A0A5C3LKC0_COPMA</name>
<protein>
    <submittedName>
        <fullName evidence="3">Uncharacterized protein</fullName>
    </submittedName>
</protein>
<reference evidence="3 4" key="1">
    <citation type="journal article" date="2019" name="Nat. Ecol. Evol.">
        <title>Megaphylogeny resolves global patterns of mushroom evolution.</title>
        <authorList>
            <person name="Varga T."/>
            <person name="Krizsan K."/>
            <person name="Foldi C."/>
            <person name="Dima B."/>
            <person name="Sanchez-Garcia M."/>
            <person name="Sanchez-Ramirez S."/>
            <person name="Szollosi G.J."/>
            <person name="Szarkandi J.G."/>
            <person name="Papp V."/>
            <person name="Albert L."/>
            <person name="Andreopoulos W."/>
            <person name="Angelini C."/>
            <person name="Antonin V."/>
            <person name="Barry K.W."/>
            <person name="Bougher N.L."/>
            <person name="Buchanan P."/>
            <person name="Buyck B."/>
            <person name="Bense V."/>
            <person name="Catcheside P."/>
            <person name="Chovatia M."/>
            <person name="Cooper J."/>
            <person name="Damon W."/>
            <person name="Desjardin D."/>
            <person name="Finy P."/>
            <person name="Geml J."/>
            <person name="Haridas S."/>
            <person name="Hughes K."/>
            <person name="Justo A."/>
            <person name="Karasinski D."/>
            <person name="Kautmanova I."/>
            <person name="Kiss B."/>
            <person name="Kocsube S."/>
            <person name="Kotiranta H."/>
            <person name="LaButti K.M."/>
            <person name="Lechner B.E."/>
            <person name="Liimatainen K."/>
            <person name="Lipzen A."/>
            <person name="Lukacs Z."/>
            <person name="Mihaltcheva S."/>
            <person name="Morgado L.N."/>
            <person name="Niskanen T."/>
            <person name="Noordeloos M.E."/>
            <person name="Ohm R.A."/>
            <person name="Ortiz-Santana B."/>
            <person name="Ovrebo C."/>
            <person name="Racz N."/>
            <person name="Riley R."/>
            <person name="Savchenko A."/>
            <person name="Shiryaev A."/>
            <person name="Soop K."/>
            <person name="Spirin V."/>
            <person name="Szebenyi C."/>
            <person name="Tomsovsky M."/>
            <person name="Tulloss R.E."/>
            <person name="Uehling J."/>
            <person name="Grigoriev I.V."/>
            <person name="Vagvolgyi C."/>
            <person name="Papp T."/>
            <person name="Martin F.M."/>
            <person name="Miettinen O."/>
            <person name="Hibbett D.S."/>
            <person name="Nagy L.G."/>
        </authorList>
    </citation>
    <scope>NUCLEOTIDE SEQUENCE [LARGE SCALE GENOMIC DNA]</scope>
    <source>
        <strain evidence="3 4">CBS 121175</strain>
    </source>
</reference>
<accession>A0A5C3LKC0</accession>
<evidence type="ECO:0000256" key="2">
    <source>
        <dbReference type="SAM" id="Phobius"/>
    </source>
</evidence>
<keyword evidence="4" id="KW-1185">Reference proteome</keyword>
<keyword evidence="2" id="KW-0812">Transmembrane</keyword>
<feature type="compositionally biased region" description="Polar residues" evidence="1">
    <location>
        <begin position="22"/>
        <end position="42"/>
    </location>
</feature>
<feature type="compositionally biased region" description="Polar residues" evidence="1">
    <location>
        <begin position="85"/>
        <end position="106"/>
    </location>
</feature>
<proteinExistence type="predicted"/>
<dbReference type="EMBL" id="ML210151">
    <property type="protein sequence ID" value="TFK29101.1"/>
    <property type="molecule type" value="Genomic_DNA"/>
</dbReference>
<evidence type="ECO:0000256" key="1">
    <source>
        <dbReference type="SAM" id="MobiDB-lite"/>
    </source>
</evidence>
<sequence length="179" mass="19036">MSTTQAQSPLAREITLPRSPLIQPQAQARTASDTFGSPSNLRQQTMLPSHSVIDVPPRDPPLEPQCRATAMATDSTLNVFADNGGSINSDNPGPVGTGSQQNSSDVQAKPMSISRLRWWLGTCVAFAVLAPVISVTMGMTLHATDMQYPAPPPSAEFPGRTVRAVAGYWGCVADCWQTA</sequence>
<feature type="region of interest" description="Disordered" evidence="1">
    <location>
        <begin position="82"/>
        <end position="107"/>
    </location>
</feature>
<keyword evidence="2" id="KW-1133">Transmembrane helix</keyword>
<evidence type="ECO:0000313" key="3">
    <source>
        <dbReference type="EMBL" id="TFK29101.1"/>
    </source>
</evidence>
<organism evidence="3 4">
    <name type="scientific">Coprinopsis marcescibilis</name>
    <name type="common">Agaric fungus</name>
    <name type="synonym">Psathyrella marcescibilis</name>
    <dbReference type="NCBI Taxonomy" id="230819"/>
    <lineage>
        <taxon>Eukaryota</taxon>
        <taxon>Fungi</taxon>
        <taxon>Dikarya</taxon>
        <taxon>Basidiomycota</taxon>
        <taxon>Agaricomycotina</taxon>
        <taxon>Agaricomycetes</taxon>
        <taxon>Agaricomycetidae</taxon>
        <taxon>Agaricales</taxon>
        <taxon>Agaricineae</taxon>
        <taxon>Psathyrellaceae</taxon>
        <taxon>Coprinopsis</taxon>
    </lineage>
</organism>
<dbReference type="Proteomes" id="UP000307440">
    <property type="component" value="Unassembled WGS sequence"/>
</dbReference>
<feature type="region of interest" description="Disordered" evidence="1">
    <location>
        <begin position="1"/>
        <end position="42"/>
    </location>
</feature>
<dbReference type="AlphaFoldDB" id="A0A5C3LKC0"/>
<gene>
    <name evidence="3" type="ORF">FA15DRAFT_700381</name>
</gene>
<keyword evidence="2" id="KW-0472">Membrane</keyword>
<feature type="transmembrane region" description="Helical" evidence="2">
    <location>
        <begin position="118"/>
        <end position="141"/>
    </location>
</feature>